<dbReference type="KEGG" id="peh:Spb1_28360"/>
<dbReference type="SUPFAM" id="SSF140990">
    <property type="entry name" value="FtsH protease domain-like"/>
    <property type="match status" value="1"/>
</dbReference>
<sequence>MDSRFARTVRTRGAIHSRVIHNMALSSDSERELTAYHEAGHIFVGILHGGRLKLASLEPEEDEGPRRFGDTTMAWRKSIRERSDFALILCEVALAGPMAETIYSGDETHPAHVPQWQPDWRNALQMAERLMPDLRKQIEFLEDRCARLHRFLREDHHWSAIGDIADLLMCNDVVEHDDVIDLIQHWRR</sequence>
<dbReference type="InterPro" id="IPR037219">
    <property type="entry name" value="Peptidase_M41-like"/>
</dbReference>
<dbReference type="GO" id="GO:0006508">
    <property type="term" value="P:proteolysis"/>
    <property type="evidence" value="ECO:0007669"/>
    <property type="project" value="InterPro"/>
</dbReference>
<gene>
    <name evidence="1" type="ORF">Spb1_28360</name>
</gene>
<dbReference type="GO" id="GO:0004176">
    <property type="term" value="F:ATP-dependent peptidase activity"/>
    <property type="evidence" value="ECO:0007669"/>
    <property type="project" value="InterPro"/>
</dbReference>
<accession>A0A518GQM0</accession>
<dbReference type="GO" id="GO:0005524">
    <property type="term" value="F:ATP binding"/>
    <property type="evidence" value="ECO:0007669"/>
    <property type="project" value="InterPro"/>
</dbReference>
<protein>
    <recommendedName>
        <fullName evidence="3">ATP-dependent zinc metalloprotease FtsH</fullName>
    </recommendedName>
</protein>
<evidence type="ECO:0000313" key="1">
    <source>
        <dbReference type="EMBL" id="QDV30900.1"/>
    </source>
</evidence>
<dbReference type="Proteomes" id="UP000315349">
    <property type="component" value="Chromosome"/>
</dbReference>
<proteinExistence type="predicted"/>
<evidence type="ECO:0000313" key="2">
    <source>
        <dbReference type="Proteomes" id="UP000315349"/>
    </source>
</evidence>
<evidence type="ECO:0008006" key="3">
    <source>
        <dbReference type="Google" id="ProtNLM"/>
    </source>
</evidence>
<dbReference type="GO" id="GO:0004222">
    <property type="term" value="F:metalloendopeptidase activity"/>
    <property type="evidence" value="ECO:0007669"/>
    <property type="project" value="InterPro"/>
</dbReference>
<keyword evidence="2" id="KW-1185">Reference proteome</keyword>
<dbReference type="EMBL" id="CP036299">
    <property type="protein sequence ID" value="QDV30900.1"/>
    <property type="molecule type" value="Genomic_DNA"/>
</dbReference>
<dbReference type="Gene3D" id="1.20.58.760">
    <property type="entry name" value="Peptidase M41"/>
    <property type="match status" value="1"/>
</dbReference>
<dbReference type="AlphaFoldDB" id="A0A518GQM0"/>
<reference evidence="1 2" key="1">
    <citation type="submission" date="2019-02" db="EMBL/GenBank/DDBJ databases">
        <title>Deep-cultivation of Planctomycetes and their phenomic and genomic characterization uncovers novel biology.</title>
        <authorList>
            <person name="Wiegand S."/>
            <person name="Jogler M."/>
            <person name="Boedeker C."/>
            <person name="Pinto D."/>
            <person name="Vollmers J."/>
            <person name="Rivas-Marin E."/>
            <person name="Kohn T."/>
            <person name="Peeters S.H."/>
            <person name="Heuer A."/>
            <person name="Rast P."/>
            <person name="Oberbeckmann S."/>
            <person name="Bunk B."/>
            <person name="Jeske O."/>
            <person name="Meyerdierks A."/>
            <person name="Storesund J.E."/>
            <person name="Kallscheuer N."/>
            <person name="Luecker S."/>
            <person name="Lage O.M."/>
            <person name="Pohl T."/>
            <person name="Merkel B.J."/>
            <person name="Hornburger P."/>
            <person name="Mueller R.-W."/>
            <person name="Bruemmer F."/>
            <person name="Labrenz M."/>
            <person name="Spormann A.M."/>
            <person name="Op den Camp H."/>
            <person name="Overmann J."/>
            <person name="Amann R."/>
            <person name="Jetten M.S.M."/>
            <person name="Mascher T."/>
            <person name="Medema M.H."/>
            <person name="Devos D.P."/>
            <person name="Kaster A.-K."/>
            <person name="Ovreas L."/>
            <person name="Rohde M."/>
            <person name="Galperin M.Y."/>
            <person name="Jogler C."/>
        </authorList>
    </citation>
    <scope>NUCLEOTIDE SEQUENCE [LARGE SCALE GENOMIC DNA]</scope>
    <source>
        <strain evidence="1 2">Spb1</strain>
    </source>
</reference>
<name>A0A518GQM0_9PLAN</name>
<organism evidence="1 2">
    <name type="scientific">Planctopirus ephydatiae</name>
    <dbReference type="NCBI Taxonomy" id="2528019"/>
    <lineage>
        <taxon>Bacteria</taxon>
        <taxon>Pseudomonadati</taxon>
        <taxon>Planctomycetota</taxon>
        <taxon>Planctomycetia</taxon>
        <taxon>Planctomycetales</taxon>
        <taxon>Planctomycetaceae</taxon>
        <taxon>Planctopirus</taxon>
    </lineage>
</organism>